<gene>
    <name evidence="11" type="ORF">B0H16DRAFT_1298945</name>
</gene>
<evidence type="ECO:0000313" key="11">
    <source>
        <dbReference type="EMBL" id="KAJ7781275.1"/>
    </source>
</evidence>
<reference evidence="11" key="1">
    <citation type="submission" date="2023-03" db="EMBL/GenBank/DDBJ databases">
        <title>Massive genome expansion in bonnet fungi (Mycena s.s.) driven by repeated elements and novel gene families across ecological guilds.</title>
        <authorList>
            <consortium name="Lawrence Berkeley National Laboratory"/>
            <person name="Harder C.B."/>
            <person name="Miyauchi S."/>
            <person name="Viragh M."/>
            <person name="Kuo A."/>
            <person name="Thoen E."/>
            <person name="Andreopoulos B."/>
            <person name="Lu D."/>
            <person name="Skrede I."/>
            <person name="Drula E."/>
            <person name="Henrissat B."/>
            <person name="Morin E."/>
            <person name="Kohler A."/>
            <person name="Barry K."/>
            <person name="LaButti K."/>
            <person name="Morin E."/>
            <person name="Salamov A."/>
            <person name="Lipzen A."/>
            <person name="Mereny Z."/>
            <person name="Hegedus B."/>
            <person name="Baldrian P."/>
            <person name="Stursova M."/>
            <person name="Weitz H."/>
            <person name="Taylor A."/>
            <person name="Grigoriev I.V."/>
            <person name="Nagy L.G."/>
            <person name="Martin F."/>
            <person name="Kauserud H."/>
        </authorList>
    </citation>
    <scope>NUCLEOTIDE SEQUENCE</scope>
    <source>
        <strain evidence="11">CBHHK182m</strain>
    </source>
</reference>
<name>A0AAD7NZ15_9AGAR</name>
<evidence type="ECO:0000256" key="3">
    <source>
        <dbReference type="ARBA" id="ARBA00022723"/>
    </source>
</evidence>
<feature type="domain" description="CCHC-type" evidence="10">
    <location>
        <begin position="23"/>
        <end position="38"/>
    </location>
</feature>
<protein>
    <recommendedName>
        <fullName evidence="10">CCHC-type domain-containing protein</fullName>
    </recommendedName>
</protein>
<keyword evidence="4" id="KW-0677">Repeat</keyword>
<evidence type="ECO:0000256" key="4">
    <source>
        <dbReference type="ARBA" id="ARBA00022737"/>
    </source>
</evidence>
<dbReference type="EMBL" id="JARKIB010000004">
    <property type="protein sequence ID" value="KAJ7781275.1"/>
    <property type="molecule type" value="Genomic_DNA"/>
</dbReference>
<dbReference type="InterPro" id="IPR051644">
    <property type="entry name" value="TRAMP_AT-DNA-binding"/>
</dbReference>
<dbReference type="GO" id="GO:0031499">
    <property type="term" value="C:TRAMP complex"/>
    <property type="evidence" value="ECO:0007669"/>
    <property type="project" value="TreeGrafter"/>
</dbReference>
<keyword evidence="2" id="KW-0507">mRNA processing</keyword>
<dbReference type="GO" id="GO:0071031">
    <property type="term" value="P:nuclear mRNA surveillance of mRNA 3'-end processing"/>
    <property type="evidence" value="ECO:0007669"/>
    <property type="project" value="TreeGrafter"/>
</dbReference>
<dbReference type="Gene3D" id="4.10.60.10">
    <property type="entry name" value="Zinc finger, CCHC-type"/>
    <property type="match status" value="2"/>
</dbReference>
<evidence type="ECO:0000256" key="8">
    <source>
        <dbReference type="PROSITE-ProRule" id="PRU00047"/>
    </source>
</evidence>
<organism evidence="11 12">
    <name type="scientific">Mycena metata</name>
    <dbReference type="NCBI Taxonomy" id="1033252"/>
    <lineage>
        <taxon>Eukaryota</taxon>
        <taxon>Fungi</taxon>
        <taxon>Dikarya</taxon>
        <taxon>Basidiomycota</taxon>
        <taxon>Agaricomycotina</taxon>
        <taxon>Agaricomycetes</taxon>
        <taxon>Agaricomycetidae</taxon>
        <taxon>Agaricales</taxon>
        <taxon>Marasmiineae</taxon>
        <taxon>Mycenaceae</taxon>
        <taxon>Mycena</taxon>
    </lineage>
</organism>
<keyword evidence="12" id="KW-1185">Reference proteome</keyword>
<feature type="non-terminal residue" evidence="11">
    <location>
        <position position="1"/>
    </location>
</feature>
<dbReference type="PANTHER" id="PTHR46543:SF1">
    <property type="entry name" value="ZINC FINGER CCHC DOMAIN-CONTAINING PROTEIN 7"/>
    <property type="match status" value="1"/>
</dbReference>
<feature type="domain" description="CCHC-type" evidence="10">
    <location>
        <begin position="108"/>
        <end position="123"/>
    </location>
</feature>
<dbReference type="SUPFAM" id="SSF57756">
    <property type="entry name" value="Retrovirus zinc finger-like domains"/>
    <property type="match status" value="2"/>
</dbReference>
<dbReference type="Pfam" id="PF00098">
    <property type="entry name" value="zf-CCHC"/>
    <property type="match status" value="1"/>
</dbReference>
<evidence type="ECO:0000256" key="5">
    <source>
        <dbReference type="ARBA" id="ARBA00022771"/>
    </source>
</evidence>
<feature type="compositionally biased region" description="Basic and acidic residues" evidence="9">
    <location>
        <begin position="252"/>
        <end position="288"/>
    </location>
</feature>
<feature type="region of interest" description="Disordered" evidence="9">
    <location>
        <begin position="147"/>
        <end position="296"/>
    </location>
</feature>
<evidence type="ECO:0000256" key="2">
    <source>
        <dbReference type="ARBA" id="ARBA00022664"/>
    </source>
</evidence>
<dbReference type="GO" id="GO:0003723">
    <property type="term" value="F:RNA binding"/>
    <property type="evidence" value="ECO:0007669"/>
    <property type="project" value="TreeGrafter"/>
</dbReference>
<dbReference type="GO" id="GO:0071038">
    <property type="term" value="P:TRAMP-dependent tRNA surveillance pathway"/>
    <property type="evidence" value="ECO:0007669"/>
    <property type="project" value="TreeGrafter"/>
</dbReference>
<evidence type="ECO:0000256" key="9">
    <source>
        <dbReference type="SAM" id="MobiDB-lite"/>
    </source>
</evidence>
<dbReference type="InterPro" id="IPR036875">
    <property type="entry name" value="Znf_CCHC_sf"/>
</dbReference>
<proteinExistence type="predicted"/>
<evidence type="ECO:0000256" key="1">
    <source>
        <dbReference type="ARBA" id="ARBA00004123"/>
    </source>
</evidence>
<dbReference type="PANTHER" id="PTHR46543">
    <property type="entry name" value="ZINC FINGER CCHC DOMAIN-CONTAINING PROTEIN 7"/>
    <property type="match status" value="1"/>
</dbReference>
<feature type="compositionally biased region" description="Basic and acidic residues" evidence="9">
    <location>
        <begin position="212"/>
        <end position="222"/>
    </location>
</feature>
<evidence type="ECO:0000313" key="12">
    <source>
        <dbReference type="Proteomes" id="UP001215598"/>
    </source>
</evidence>
<dbReference type="GO" id="GO:0071036">
    <property type="term" value="P:nuclear polyadenylation-dependent snoRNA catabolic process"/>
    <property type="evidence" value="ECO:0007669"/>
    <property type="project" value="TreeGrafter"/>
</dbReference>
<dbReference type="Proteomes" id="UP001215598">
    <property type="component" value="Unassembled WGS sequence"/>
</dbReference>
<dbReference type="PROSITE" id="PS50158">
    <property type="entry name" value="ZF_CCHC"/>
    <property type="match status" value="2"/>
</dbReference>
<comment type="subcellular location">
    <subcellularLocation>
        <location evidence="1">Nucleus</location>
    </subcellularLocation>
</comment>
<evidence type="ECO:0000259" key="10">
    <source>
        <dbReference type="PROSITE" id="PS50158"/>
    </source>
</evidence>
<evidence type="ECO:0000256" key="6">
    <source>
        <dbReference type="ARBA" id="ARBA00022833"/>
    </source>
</evidence>
<dbReference type="InterPro" id="IPR001878">
    <property type="entry name" value="Znf_CCHC"/>
</dbReference>
<keyword evidence="6" id="KW-0862">Zinc</keyword>
<evidence type="ECO:0000256" key="7">
    <source>
        <dbReference type="ARBA" id="ARBA00023242"/>
    </source>
</evidence>
<dbReference type="GO" id="GO:0071035">
    <property type="term" value="P:nuclear polyadenylation-dependent rRNA catabolic process"/>
    <property type="evidence" value="ECO:0007669"/>
    <property type="project" value="TreeGrafter"/>
</dbReference>
<dbReference type="GO" id="GO:0071039">
    <property type="term" value="P:nuclear polyadenylation-dependent CUT catabolic process"/>
    <property type="evidence" value="ECO:0007669"/>
    <property type="project" value="TreeGrafter"/>
</dbReference>
<comment type="caution">
    <text evidence="11">The sequence shown here is derived from an EMBL/GenBank/DDBJ whole genome shotgun (WGS) entry which is preliminary data.</text>
</comment>
<dbReference type="SMART" id="SM00343">
    <property type="entry name" value="ZnF_C2HC"/>
    <property type="match status" value="3"/>
</dbReference>
<keyword evidence="5 8" id="KW-0863">Zinc-finger</keyword>
<feature type="compositionally biased region" description="Basic and acidic residues" evidence="9">
    <location>
        <begin position="173"/>
        <end position="187"/>
    </location>
</feature>
<keyword evidence="7" id="KW-0539">Nucleus</keyword>
<dbReference type="GO" id="GO:0071037">
    <property type="term" value="P:nuclear polyadenylation-dependent snRNA catabolic process"/>
    <property type="evidence" value="ECO:0007669"/>
    <property type="project" value="TreeGrafter"/>
</dbReference>
<keyword evidence="3" id="KW-0479">Metal-binding</keyword>
<sequence>LICTTCGVRDEHPTRNCNIGKICFGCGMKGHISMDCPNRLSRSRTQSRPGCDRCNALSHQTPECPLLWRLYEYVGDGEQVNILQARKSKKGLALGQGGEGYIAGDAWCYNCGGSGHWGDDCREFYHQQPVIEPTAFSSHVLSAGPFSVPEEASDARPPPEWIREVPLPGGMEDVGRRGRKKEKEKLAQHAQQVADDPEDWFQRNSQKSKNRQPSERDRRADNTRGAGSSKDPPPPPFVFKGVSSPKPSLSDRLADPPRRDKSGSSKSRDRDRASHHNERHRRDNERGPRYKGGYSR</sequence>
<dbReference type="GO" id="GO:0006397">
    <property type="term" value="P:mRNA processing"/>
    <property type="evidence" value="ECO:0007669"/>
    <property type="project" value="UniProtKB-KW"/>
</dbReference>
<dbReference type="GO" id="GO:0008270">
    <property type="term" value="F:zinc ion binding"/>
    <property type="evidence" value="ECO:0007669"/>
    <property type="project" value="UniProtKB-KW"/>
</dbReference>
<accession>A0AAD7NZ15</accession>
<dbReference type="AlphaFoldDB" id="A0AAD7NZ15"/>